<reference evidence="2" key="1">
    <citation type="submission" date="2016-09" db="EMBL/GenBank/DDBJ databases">
        <authorList>
            <person name="Koehorst J."/>
        </authorList>
    </citation>
    <scope>NUCLEOTIDE SEQUENCE [LARGE SCALE GENOMIC DNA]</scope>
</reference>
<organism evidence="1 2">
    <name type="scientific">Akkermansia glycaniphila</name>
    <dbReference type="NCBI Taxonomy" id="1679444"/>
    <lineage>
        <taxon>Bacteria</taxon>
        <taxon>Pseudomonadati</taxon>
        <taxon>Verrucomicrobiota</taxon>
        <taxon>Verrucomicrobiia</taxon>
        <taxon>Verrucomicrobiales</taxon>
        <taxon>Akkermansiaceae</taxon>
        <taxon>Akkermansia</taxon>
    </lineage>
</organism>
<dbReference type="KEGG" id="agl:PYTT_1662"/>
<dbReference type="Proteomes" id="UP000176204">
    <property type="component" value="Chromosome I"/>
</dbReference>
<proteinExistence type="predicted"/>
<evidence type="ECO:0000313" key="2">
    <source>
        <dbReference type="Proteomes" id="UP000176204"/>
    </source>
</evidence>
<dbReference type="EMBL" id="LT629973">
    <property type="protein sequence ID" value="SEH91304.1"/>
    <property type="molecule type" value="Genomic_DNA"/>
</dbReference>
<keyword evidence="2" id="KW-1185">Reference proteome</keyword>
<gene>
    <name evidence="1" type="ORF">PYTT_1662</name>
</gene>
<protein>
    <submittedName>
        <fullName evidence="1">Uncharacterized protein</fullName>
    </submittedName>
</protein>
<evidence type="ECO:0000313" key="1">
    <source>
        <dbReference type="EMBL" id="SEH91304.1"/>
    </source>
</evidence>
<accession>A0A1H6LXW3</accession>
<sequence>MIEPGKFDPEKRVEPEFCSLFRFRAQALPLLPSPAGHQPMRVTLKWRTIA</sequence>
<name>A0A1H6LXW3_9BACT</name>
<dbReference type="AlphaFoldDB" id="A0A1H6LXW3"/>